<dbReference type="InterPro" id="IPR023271">
    <property type="entry name" value="Aquaporin-like"/>
</dbReference>
<protein>
    <submittedName>
        <fullName evidence="8">Aquaporin-like protein</fullName>
    </submittedName>
</protein>
<name>A0ABQ8G475_9PEZI</name>
<gene>
    <name evidence="8" type="ORF">B0J12DRAFT_675496</name>
</gene>
<dbReference type="PRINTS" id="PR00783">
    <property type="entry name" value="MINTRINSICP"/>
</dbReference>
<keyword evidence="3 7" id="KW-0812">Transmembrane</keyword>
<feature type="region of interest" description="Disordered" evidence="6">
    <location>
        <begin position="329"/>
        <end position="520"/>
    </location>
</feature>
<feature type="compositionally biased region" description="Basic and acidic residues" evidence="6">
    <location>
        <begin position="335"/>
        <end position="345"/>
    </location>
</feature>
<proteinExistence type="inferred from homology"/>
<evidence type="ECO:0000256" key="4">
    <source>
        <dbReference type="ARBA" id="ARBA00022989"/>
    </source>
</evidence>
<comment type="subcellular location">
    <subcellularLocation>
        <location evidence="1">Membrane</location>
        <topology evidence="1">Multi-pass membrane protein</topology>
    </subcellularLocation>
</comment>
<feature type="transmembrane region" description="Helical" evidence="7">
    <location>
        <begin position="216"/>
        <end position="235"/>
    </location>
</feature>
<dbReference type="EMBL" id="JAGTJR010000028">
    <property type="protein sequence ID" value="KAH7042038.1"/>
    <property type="molecule type" value="Genomic_DNA"/>
</dbReference>
<feature type="transmembrane region" description="Helical" evidence="7">
    <location>
        <begin position="91"/>
        <end position="109"/>
    </location>
</feature>
<reference evidence="8 9" key="1">
    <citation type="journal article" date="2021" name="Nat. Commun.">
        <title>Genetic determinants of endophytism in the Arabidopsis root mycobiome.</title>
        <authorList>
            <person name="Mesny F."/>
            <person name="Miyauchi S."/>
            <person name="Thiergart T."/>
            <person name="Pickel B."/>
            <person name="Atanasova L."/>
            <person name="Karlsson M."/>
            <person name="Huettel B."/>
            <person name="Barry K.W."/>
            <person name="Haridas S."/>
            <person name="Chen C."/>
            <person name="Bauer D."/>
            <person name="Andreopoulos W."/>
            <person name="Pangilinan J."/>
            <person name="LaButti K."/>
            <person name="Riley R."/>
            <person name="Lipzen A."/>
            <person name="Clum A."/>
            <person name="Drula E."/>
            <person name="Henrissat B."/>
            <person name="Kohler A."/>
            <person name="Grigoriev I.V."/>
            <person name="Martin F.M."/>
            <person name="Hacquard S."/>
        </authorList>
    </citation>
    <scope>NUCLEOTIDE SEQUENCE [LARGE SCALE GENOMIC DNA]</scope>
    <source>
        <strain evidence="8 9">MPI-SDFR-AT-0080</strain>
    </source>
</reference>
<evidence type="ECO:0000256" key="3">
    <source>
        <dbReference type="ARBA" id="ARBA00022692"/>
    </source>
</evidence>
<feature type="compositionally biased region" description="Polar residues" evidence="6">
    <location>
        <begin position="402"/>
        <end position="435"/>
    </location>
</feature>
<evidence type="ECO:0000256" key="2">
    <source>
        <dbReference type="ARBA" id="ARBA00006175"/>
    </source>
</evidence>
<feature type="transmembrane region" description="Helical" evidence="7">
    <location>
        <begin position="242"/>
        <end position="267"/>
    </location>
</feature>
<organism evidence="8 9">
    <name type="scientific">Macrophomina phaseolina</name>
    <dbReference type="NCBI Taxonomy" id="35725"/>
    <lineage>
        <taxon>Eukaryota</taxon>
        <taxon>Fungi</taxon>
        <taxon>Dikarya</taxon>
        <taxon>Ascomycota</taxon>
        <taxon>Pezizomycotina</taxon>
        <taxon>Dothideomycetes</taxon>
        <taxon>Dothideomycetes incertae sedis</taxon>
        <taxon>Botryosphaeriales</taxon>
        <taxon>Botryosphaeriaceae</taxon>
        <taxon>Macrophomina</taxon>
    </lineage>
</organism>
<feature type="compositionally biased region" description="Polar residues" evidence="6">
    <location>
        <begin position="347"/>
        <end position="365"/>
    </location>
</feature>
<dbReference type="SUPFAM" id="SSF81338">
    <property type="entry name" value="Aquaporin-like"/>
    <property type="match status" value="1"/>
</dbReference>
<feature type="transmembrane region" description="Helical" evidence="7">
    <location>
        <begin position="171"/>
        <end position="196"/>
    </location>
</feature>
<keyword evidence="4 7" id="KW-1133">Transmembrane helix</keyword>
<evidence type="ECO:0000313" key="9">
    <source>
        <dbReference type="Proteomes" id="UP000774617"/>
    </source>
</evidence>
<comment type="caution">
    <text evidence="8">The sequence shown here is derived from an EMBL/GenBank/DDBJ whole genome shotgun (WGS) entry which is preliminary data.</text>
</comment>
<evidence type="ECO:0000256" key="7">
    <source>
        <dbReference type="SAM" id="Phobius"/>
    </source>
</evidence>
<dbReference type="PANTHER" id="PTHR19139:SF199">
    <property type="entry name" value="MIP17260P"/>
    <property type="match status" value="1"/>
</dbReference>
<dbReference type="PANTHER" id="PTHR19139">
    <property type="entry name" value="AQUAPORIN TRANSPORTER"/>
    <property type="match status" value="1"/>
</dbReference>
<dbReference type="Proteomes" id="UP000774617">
    <property type="component" value="Unassembled WGS sequence"/>
</dbReference>
<dbReference type="Gene3D" id="1.20.1080.10">
    <property type="entry name" value="Glycerol uptake facilitator protein"/>
    <property type="match status" value="1"/>
</dbReference>
<accession>A0ABQ8G475</accession>
<keyword evidence="5 7" id="KW-0472">Membrane</keyword>
<dbReference type="InterPro" id="IPR034294">
    <property type="entry name" value="Aquaporin_transptr"/>
</dbReference>
<evidence type="ECO:0000256" key="6">
    <source>
        <dbReference type="SAM" id="MobiDB-lite"/>
    </source>
</evidence>
<feature type="transmembrane region" description="Helical" evidence="7">
    <location>
        <begin position="287"/>
        <end position="307"/>
    </location>
</feature>
<comment type="similarity">
    <text evidence="2">Belongs to the MIP/aquaporin (TC 1.A.8) family.</text>
</comment>
<dbReference type="Pfam" id="PF00230">
    <property type="entry name" value="MIP"/>
    <property type="match status" value="1"/>
</dbReference>
<evidence type="ECO:0000313" key="8">
    <source>
        <dbReference type="EMBL" id="KAH7042038.1"/>
    </source>
</evidence>
<dbReference type="InterPro" id="IPR000425">
    <property type="entry name" value="MIP"/>
</dbReference>
<keyword evidence="9" id="KW-1185">Reference proteome</keyword>
<sequence length="520" mass="56958">MGGPHFYALTDKGISYATAQSLRLSFPSSPFIPSLPKFSTMNINTPSEKYIVVPGRWKRKNLQDVESQRPATRDRRLRGIGWMPNKVRNHFIAMLGEFVGTFMFLFFAFSVTQVANTTPGSGAPNTTNMLYIALAFGFSLAVNAWVFFRISGGLFNPAVTLGMCLIGAIGWVRGGLILVTQIIGGIAAAGIVSALFPDTMNVRTTLSDNTSITRGLFIEMFLTAMLVFTVFMLAAEKHKSTFLAPIGIGLALFIAEMSGVYFTGGSLNPARSFGPDVILHNFNGYHWIYWVGPGLGSLLAVVMYRLIKTLEYETANPGQDFDENEAAAFQPSDDAGTREEVRRPTGQEISTDQLGTATNYSNSPTAYAASPRSSHEPKHRSPGGGPRSPSKQNGHVHRNEYAQPNSNYTQQPFSLQTPPRAVQQPNYTREAQQLDTYPVENTGFDSSRAFQDMGQPRKSSDARQASNVAPGGGILRDGSLEHDSVYPPMPNNGHRHFAHDSAYYQGSDIEREMPGRGSRL</sequence>
<evidence type="ECO:0000256" key="5">
    <source>
        <dbReference type="ARBA" id="ARBA00023136"/>
    </source>
</evidence>
<feature type="transmembrane region" description="Helical" evidence="7">
    <location>
        <begin position="129"/>
        <end position="150"/>
    </location>
</feature>
<evidence type="ECO:0000256" key="1">
    <source>
        <dbReference type="ARBA" id="ARBA00004141"/>
    </source>
</evidence>